<dbReference type="NCBIfam" id="NF033580">
    <property type="entry name" value="transpos_IS5_3"/>
    <property type="match status" value="1"/>
</dbReference>
<dbReference type="AlphaFoldDB" id="A0A7Y0AM15"/>
<dbReference type="GO" id="GO:0003677">
    <property type="term" value="F:DNA binding"/>
    <property type="evidence" value="ECO:0007669"/>
    <property type="project" value="InterPro"/>
</dbReference>
<dbReference type="RefSeq" id="WP_169234316.1">
    <property type="nucleotide sequence ID" value="NZ_JABBGI010000008.1"/>
</dbReference>
<evidence type="ECO:0000313" key="4">
    <source>
        <dbReference type="Proteomes" id="UP000544054"/>
    </source>
</evidence>
<dbReference type="Proteomes" id="UP000544054">
    <property type="component" value="Unassembled WGS sequence"/>
</dbReference>
<dbReference type="EMBL" id="JABBGI010000008">
    <property type="protein sequence ID" value="NML69776.1"/>
    <property type="molecule type" value="Genomic_DNA"/>
</dbReference>
<dbReference type="PANTHER" id="PTHR30007:SF0">
    <property type="entry name" value="TRANSPOSASE"/>
    <property type="match status" value="1"/>
</dbReference>
<organism evidence="3 4">
    <name type="scientific">Chryseobacterium antibioticum</name>
    <dbReference type="NCBI Taxonomy" id="2728847"/>
    <lineage>
        <taxon>Bacteria</taxon>
        <taxon>Pseudomonadati</taxon>
        <taxon>Bacteroidota</taxon>
        <taxon>Flavobacteriia</taxon>
        <taxon>Flavobacteriales</taxon>
        <taxon>Weeksellaceae</taxon>
        <taxon>Chryseobacterium group</taxon>
        <taxon>Chryseobacterium</taxon>
    </lineage>
</organism>
<dbReference type="PANTHER" id="PTHR30007">
    <property type="entry name" value="PHP DOMAIN PROTEIN"/>
    <property type="match status" value="1"/>
</dbReference>
<dbReference type="Pfam" id="PF13340">
    <property type="entry name" value="DUF4096"/>
    <property type="match status" value="1"/>
</dbReference>
<name>A0A7Y0AM15_9FLAO</name>
<feature type="domain" description="Transposase IS4-like" evidence="1">
    <location>
        <begin position="92"/>
        <end position="222"/>
    </location>
</feature>
<feature type="domain" description="Insertion element IS402-like" evidence="2">
    <location>
        <begin position="6"/>
        <end position="74"/>
    </location>
</feature>
<keyword evidence="4" id="KW-1185">Reference proteome</keyword>
<evidence type="ECO:0000259" key="1">
    <source>
        <dbReference type="Pfam" id="PF01609"/>
    </source>
</evidence>
<comment type="caution">
    <text evidence="3">The sequence shown here is derived from an EMBL/GenBank/DDBJ whole genome shotgun (WGS) entry which is preliminary data.</text>
</comment>
<protein>
    <submittedName>
        <fullName evidence="3">IS5 family transposase</fullName>
    </submittedName>
</protein>
<evidence type="ECO:0000259" key="2">
    <source>
        <dbReference type="Pfam" id="PF13340"/>
    </source>
</evidence>
<dbReference type="InterPro" id="IPR025161">
    <property type="entry name" value="IS402-like_dom"/>
</dbReference>
<dbReference type="GO" id="GO:0004803">
    <property type="term" value="F:transposase activity"/>
    <property type="evidence" value="ECO:0007669"/>
    <property type="project" value="InterPro"/>
</dbReference>
<dbReference type="Pfam" id="PF01609">
    <property type="entry name" value="DDE_Tnp_1"/>
    <property type="match status" value="1"/>
</dbReference>
<evidence type="ECO:0000313" key="3">
    <source>
        <dbReference type="EMBL" id="NML69776.1"/>
    </source>
</evidence>
<proteinExistence type="predicted"/>
<reference evidence="3 4" key="1">
    <citation type="submission" date="2020-04" db="EMBL/GenBank/DDBJ databases">
        <title>Chryseobacterium sp. RP-3-3 sp. nov., isolated from Jeju soil.</title>
        <authorList>
            <person name="Dahal R.H."/>
        </authorList>
    </citation>
    <scope>NUCLEOTIDE SEQUENCE [LARGE SCALE GENOMIC DNA]</scope>
    <source>
        <strain evidence="3 4">RP-3-3</strain>
    </source>
</reference>
<accession>A0A7Y0AM15</accession>
<gene>
    <name evidence="3" type="ORF">HHL23_08200</name>
</gene>
<dbReference type="InterPro" id="IPR002559">
    <property type="entry name" value="Transposase_11"/>
</dbReference>
<sequence length="252" mass="29923">MYTNDLTQTQWQFIKKALDVDDRKRKYDLIVIWNAISYLVKIGCQWRLLPRDFPKWQLVYYYYSKWANLEIFDLLLSKLREKVRRNRGQKSQASLGIMDSQSVRWGNNSSLNGFDGGKKIKGIKRHVVVDKNGFLLAVMVSVANVHDSKAALLLMKTLRYLLIPLQVILADGGYRGEIIEEIRIKFNYIIQIVMRNDKKEKRFEPIHKRWIIERTFSWFDNDRRLCRNYELLMESSENMVKLSAIKLLLNKI</sequence>
<dbReference type="GO" id="GO:0006313">
    <property type="term" value="P:DNA transposition"/>
    <property type="evidence" value="ECO:0007669"/>
    <property type="project" value="InterPro"/>
</dbReference>